<protein>
    <submittedName>
        <fullName evidence="1">Uncharacterized protein</fullName>
    </submittedName>
</protein>
<organism evidence="1 2">
    <name type="scientific">Senna tora</name>
    <dbReference type="NCBI Taxonomy" id="362788"/>
    <lineage>
        <taxon>Eukaryota</taxon>
        <taxon>Viridiplantae</taxon>
        <taxon>Streptophyta</taxon>
        <taxon>Embryophyta</taxon>
        <taxon>Tracheophyta</taxon>
        <taxon>Spermatophyta</taxon>
        <taxon>Magnoliopsida</taxon>
        <taxon>eudicotyledons</taxon>
        <taxon>Gunneridae</taxon>
        <taxon>Pentapetalae</taxon>
        <taxon>rosids</taxon>
        <taxon>fabids</taxon>
        <taxon>Fabales</taxon>
        <taxon>Fabaceae</taxon>
        <taxon>Caesalpinioideae</taxon>
        <taxon>Cassia clade</taxon>
        <taxon>Senna</taxon>
    </lineage>
</organism>
<reference evidence="1" key="1">
    <citation type="submission" date="2020-09" db="EMBL/GenBank/DDBJ databases">
        <title>Genome-Enabled Discovery of Anthraquinone Biosynthesis in Senna tora.</title>
        <authorList>
            <person name="Kang S.-H."/>
            <person name="Pandey R.P."/>
            <person name="Lee C.-M."/>
            <person name="Sim J.-S."/>
            <person name="Jeong J.-T."/>
            <person name="Choi B.-S."/>
            <person name="Jung M."/>
            <person name="Ginzburg D."/>
            <person name="Zhao K."/>
            <person name="Won S.Y."/>
            <person name="Oh T.-J."/>
            <person name="Yu Y."/>
            <person name="Kim N.-H."/>
            <person name="Lee O.R."/>
            <person name="Lee T.-H."/>
            <person name="Bashyal P."/>
            <person name="Kim T.-S."/>
            <person name="Lee W.-H."/>
            <person name="Kawkins C."/>
            <person name="Kim C.-K."/>
            <person name="Kim J.S."/>
            <person name="Ahn B.O."/>
            <person name="Rhee S.Y."/>
            <person name="Sohng J.K."/>
        </authorList>
    </citation>
    <scope>NUCLEOTIDE SEQUENCE</scope>
    <source>
        <tissue evidence="1">Leaf</tissue>
    </source>
</reference>
<comment type="caution">
    <text evidence="1">The sequence shown here is derived from an EMBL/GenBank/DDBJ whole genome shotgun (WGS) entry which is preliminary data.</text>
</comment>
<name>A0A835C6B3_9FABA</name>
<dbReference type="EMBL" id="JAAIUW010000005">
    <property type="protein sequence ID" value="KAF7833621.1"/>
    <property type="molecule type" value="Genomic_DNA"/>
</dbReference>
<evidence type="ECO:0000313" key="1">
    <source>
        <dbReference type="EMBL" id="KAF7833621.1"/>
    </source>
</evidence>
<dbReference type="Proteomes" id="UP000634136">
    <property type="component" value="Unassembled WGS sequence"/>
</dbReference>
<gene>
    <name evidence="1" type="ORF">G2W53_015954</name>
</gene>
<accession>A0A835C6B3</accession>
<dbReference type="AlphaFoldDB" id="A0A835C6B3"/>
<sequence>MAKGKRRMVYNIKLKIEQGFISLTNSAMDSNRI</sequence>
<evidence type="ECO:0000313" key="2">
    <source>
        <dbReference type="Proteomes" id="UP000634136"/>
    </source>
</evidence>
<proteinExistence type="predicted"/>
<keyword evidence="2" id="KW-1185">Reference proteome</keyword>